<accession>A0ABY3XDH3</accession>
<name>A0ABY3XDH3_9GAMM</name>
<dbReference type="RefSeq" id="WP_057944339.1">
    <property type="nucleotide sequence ID" value="NZ_CP093547.1"/>
</dbReference>
<dbReference type="Pfam" id="PF10117">
    <property type="entry name" value="McrBC"/>
    <property type="match status" value="1"/>
</dbReference>
<evidence type="ECO:0000313" key="1">
    <source>
        <dbReference type="EMBL" id="UNP28790.1"/>
    </source>
</evidence>
<keyword evidence="2" id="KW-1185">Reference proteome</keyword>
<organism evidence="1 2">
    <name type="scientific">Lysobacter gummosus</name>
    <dbReference type="NCBI Taxonomy" id="262324"/>
    <lineage>
        <taxon>Bacteria</taxon>
        <taxon>Pseudomonadati</taxon>
        <taxon>Pseudomonadota</taxon>
        <taxon>Gammaproteobacteria</taxon>
        <taxon>Lysobacterales</taxon>
        <taxon>Lysobacteraceae</taxon>
        <taxon>Lysobacter</taxon>
    </lineage>
</organism>
<evidence type="ECO:0000313" key="2">
    <source>
        <dbReference type="Proteomes" id="UP000829194"/>
    </source>
</evidence>
<dbReference type="PANTHER" id="PTHR38733:SF1">
    <property type="entry name" value="TYPE IV METHYL-DIRECTED RESTRICTION ENZYME ECOKMCRBC"/>
    <property type="match status" value="1"/>
</dbReference>
<reference evidence="1 2" key="1">
    <citation type="submission" date="2022-03" db="EMBL/GenBank/DDBJ databases">
        <title>Complete genome sequence of Lysobacter capsici VKM B-2533 and Lysobacter gummosus 10.1.1, promising sources of lytic agents.</title>
        <authorList>
            <person name="Tarlachkov S.V."/>
            <person name="Kudryakova I.V."/>
            <person name="Afoshin A.S."/>
            <person name="Leontyevskaya E.A."/>
            <person name="Leontyevskaya N.V."/>
        </authorList>
    </citation>
    <scope>NUCLEOTIDE SEQUENCE [LARGE SCALE GENOMIC DNA]</scope>
    <source>
        <strain evidence="1 2">10.1.1</strain>
    </source>
</reference>
<dbReference type="PANTHER" id="PTHR38733">
    <property type="entry name" value="PROTEIN MCRC"/>
    <property type="match status" value="1"/>
</dbReference>
<gene>
    <name evidence="1" type="ORF">MOV92_20265</name>
</gene>
<proteinExistence type="predicted"/>
<sequence>MAALVTVREYARLTTGAAAGSLDEAAVPVAVFDWLCAESERLRASGAALVQLEGRRWLRLDNYVGVIEAPCGTRIEILPKHVDGQDEQAVAAARNLLCKMLSRCLNLSPRESAATHLRTFDAPLTEWVMRQFLEGLDHLIKRGIRFDYRAVREQQRYLRGRLDVTRQLRQPPGREHLFQIEHDIFDCDRAENRLLRSALDRVCKLTGDPRNWRLSRELASYLAAVPVSADHATDFRDWREDRLMAHYRPLKPWCSVILGGHSPLAVAGAWRGLSLLFPMERVFERYVEACLRRQLPADTAVKPGASSRHLCRHRERDWFQLKPDFLLSRRDRSWVLDTKWKRLDVSRGMAGEKYGLAQSDFYQLFAYGRHYLDDRGELFLVYPKTVDFHAPLEEFVYSDSLRLRVLPFDLERDIVLGLDERLS</sequence>
<dbReference type="InterPro" id="IPR019292">
    <property type="entry name" value="McrC"/>
</dbReference>
<dbReference type="Proteomes" id="UP000829194">
    <property type="component" value="Chromosome"/>
</dbReference>
<dbReference type="EMBL" id="CP093547">
    <property type="protein sequence ID" value="UNP28790.1"/>
    <property type="molecule type" value="Genomic_DNA"/>
</dbReference>
<protein>
    <submittedName>
        <fullName evidence="1">McrC family protein</fullName>
    </submittedName>
</protein>